<evidence type="ECO:0000256" key="2">
    <source>
        <dbReference type="ARBA" id="ARBA00009810"/>
    </source>
</evidence>
<dbReference type="GO" id="GO:0009279">
    <property type="term" value="C:cell outer membrane"/>
    <property type="evidence" value="ECO:0007669"/>
    <property type="project" value="UniProtKB-SubCell"/>
</dbReference>
<keyword evidence="3 14" id="KW-0813">Transport</keyword>
<evidence type="ECO:0000259" key="17">
    <source>
        <dbReference type="Pfam" id="PF00593"/>
    </source>
</evidence>
<name>A0A4V2Q2H7_9GAMM</name>
<dbReference type="FunFam" id="2.40.170.20:FF:000005">
    <property type="entry name" value="TonB-dependent siderophore receptor"/>
    <property type="match status" value="1"/>
</dbReference>
<comment type="subcellular location">
    <subcellularLocation>
        <location evidence="1 14">Cell outer membrane</location>
        <topology evidence="1 14">Multi-pass membrane protein</topology>
    </subcellularLocation>
</comment>
<dbReference type="InterPro" id="IPR010105">
    <property type="entry name" value="TonB_sidphr_rcpt"/>
</dbReference>
<evidence type="ECO:0000256" key="7">
    <source>
        <dbReference type="ARBA" id="ARBA00022729"/>
    </source>
</evidence>
<keyword evidence="8" id="KW-0408">Iron</keyword>
<dbReference type="Gene3D" id="2.170.130.10">
    <property type="entry name" value="TonB-dependent receptor, plug domain"/>
    <property type="match status" value="1"/>
</dbReference>
<evidence type="ECO:0000256" key="11">
    <source>
        <dbReference type="ARBA" id="ARBA00023136"/>
    </source>
</evidence>
<organism evidence="19 20">
    <name type="scientific">Sodalis ligni</name>
    <dbReference type="NCBI Taxonomy" id="2697027"/>
    <lineage>
        <taxon>Bacteria</taxon>
        <taxon>Pseudomonadati</taxon>
        <taxon>Pseudomonadota</taxon>
        <taxon>Gammaproteobacteria</taxon>
        <taxon>Enterobacterales</taxon>
        <taxon>Bruguierivoracaceae</taxon>
        <taxon>Sodalis</taxon>
    </lineage>
</organism>
<feature type="domain" description="TonB-dependent receptor plug" evidence="18">
    <location>
        <begin position="78"/>
        <end position="182"/>
    </location>
</feature>
<evidence type="ECO:0000313" key="19">
    <source>
        <dbReference type="EMBL" id="TCL02928.1"/>
    </source>
</evidence>
<keyword evidence="11 14" id="KW-0472">Membrane</keyword>
<dbReference type="EMBL" id="SJOI01000001">
    <property type="protein sequence ID" value="TCL02928.1"/>
    <property type="molecule type" value="Genomic_DNA"/>
</dbReference>
<dbReference type="CDD" id="cd01347">
    <property type="entry name" value="ligand_gated_channel"/>
    <property type="match status" value="1"/>
</dbReference>
<dbReference type="Pfam" id="PF00593">
    <property type="entry name" value="TonB_dep_Rec_b-barrel"/>
    <property type="match status" value="1"/>
</dbReference>
<keyword evidence="10 15" id="KW-0798">TonB box</keyword>
<dbReference type="Proteomes" id="UP000294555">
    <property type="component" value="Unassembled WGS sequence"/>
</dbReference>
<accession>A0A4V2Q2H7</accession>
<dbReference type="PANTHER" id="PTHR32552">
    <property type="entry name" value="FERRICHROME IRON RECEPTOR-RELATED"/>
    <property type="match status" value="1"/>
</dbReference>
<dbReference type="InterPro" id="IPR039426">
    <property type="entry name" value="TonB-dep_rcpt-like"/>
</dbReference>
<dbReference type="SUPFAM" id="SSF56935">
    <property type="entry name" value="Porins"/>
    <property type="match status" value="1"/>
</dbReference>
<dbReference type="InterPro" id="IPR037066">
    <property type="entry name" value="Plug_dom_sf"/>
</dbReference>
<dbReference type="Gene3D" id="2.40.170.20">
    <property type="entry name" value="TonB-dependent receptor, beta-barrel domain"/>
    <property type="match status" value="1"/>
</dbReference>
<reference evidence="19 20" key="1">
    <citation type="submission" date="2019-02" db="EMBL/GenBank/DDBJ databases">
        <title>Investigation of anaerobic lignin degradation for improved lignocellulosic biofuels.</title>
        <authorList>
            <person name="Deangelis K."/>
        </authorList>
    </citation>
    <scope>NUCLEOTIDE SEQUENCE [LARGE SCALE GENOMIC DNA]</scope>
    <source>
        <strain evidence="19 20">159R</strain>
    </source>
</reference>
<dbReference type="PANTHER" id="PTHR32552:SF68">
    <property type="entry name" value="FERRICHROME OUTER MEMBRANE TRANSPORTER_PHAGE RECEPTOR"/>
    <property type="match status" value="1"/>
</dbReference>
<dbReference type="InterPro" id="IPR036942">
    <property type="entry name" value="Beta-barrel_TonB_sf"/>
</dbReference>
<evidence type="ECO:0000256" key="10">
    <source>
        <dbReference type="ARBA" id="ARBA00023077"/>
    </source>
</evidence>
<sequence length="729" mass="79339">MSKLTSRQSGVFRPRRQWTVGFKLSALALALAGAPAFGAEQTGGGNTASVMVVTGKPDGTSIPVAKSATGATKTDTPLLEIPQSVSVVNKEQMTAQNAQTVAQALRYTAGVRSEIRGDSTAGAPYLFSRGFYLEQFLDGSRMPSDTSFGYAIANFDPYGLERIEILHGPASVLYGQVNPGGVANLVSKRPTATPVHEVFTTIGSHNRYQAGFDLGGKLTDDGRLLYRLTGTGLDSDTQVKDTRQKRLYIAPAVTWRPNDDTSLTILAKYQRDPDVGYYNFVPAAGSLFNAADGKISPHTNMGAPGFDNHSRTQYSVGYEFEHRLNNVFTLRQNTHYSYVKDDLDNVFSNGFAAGSDDTVNRYAFFNDEHAKVFTIDNQVLADFDTGPVSHTLLTGVDFQRILYRETVGLGAAPTLNVFSPDYGDIAAPATSSDDFIRQKQLGAYSQDQVSFGNWRYLLGVREDWADADDVNPVTASSTAQSSRAFTWRTGLVYLFDNGIAPYASFAKSFTPQVGELYGGGMAKPTTANQYEVGVKYQPAGSESFTTASLFDLTEENVLTADAEHTGFSTQAGKVRSKGLELEEHARLTDNLQLMASYTYLHAVTVDSNDSATTLDGDSTPLAGKRIWGMPRNTVSTWLDYSFHNGILQGFGTSAGVRYLSASYDTSNTIRVPSVTLFDAGVHYDTGQHWLLSLNAMNLFDRHYVASCYSANTCTYGDGAEVLATARYRW</sequence>
<keyword evidence="5" id="KW-0410">Iron transport</keyword>
<evidence type="ECO:0000256" key="9">
    <source>
        <dbReference type="ARBA" id="ARBA00023065"/>
    </source>
</evidence>
<evidence type="ECO:0000256" key="13">
    <source>
        <dbReference type="ARBA" id="ARBA00023237"/>
    </source>
</evidence>
<dbReference type="PROSITE" id="PS52016">
    <property type="entry name" value="TONB_DEPENDENT_REC_3"/>
    <property type="match status" value="1"/>
</dbReference>
<feature type="domain" description="TonB-dependent receptor-like beta-barrel" evidence="17">
    <location>
        <begin position="254"/>
        <end position="698"/>
    </location>
</feature>
<protein>
    <submittedName>
        <fullName evidence="19">Iron complex outermembrane receptor protein</fullName>
    </submittedName>
</protein>
<dbReference type="RefSeq" id="WP_132921834.1">
    <property type="nucleotide sequence ID" value="NZ_SJOI01000001.1"/>
</dbReference>
<proteinExistence type="inferred from homology"/>
<dbReference type="Pfam" id="PF07715">
    <property type="entry name" value="Plug"/>
    <property type="match status" value="1"/>
</dbReference>
<keyword evidence="9" id="KW-0406">Ion transport</keyword>
<evidence type="ECO:0000256" key="15">
    <source>
        <dbReference type="RuleBase" id="RU003357"/>
    </source>
</evidence>
<dbReference type="GO" id="GO:0015891">
    <property type="term" value="P:siderophore transport"/>
    <property type="evidence" value="ECO:0007669"/>
    <property type="project" value="InterPro"/>
</dbReference>
<keyword evidence="4 14" id="KW-1134">Transmembrane beta strand</keyword>
<evidence type="ECO:0000256" key="8">
    <source>
        <dbReference type="ARBA" id="ARBA00023004"/>
    </source>
</evidence>
<keyword evidence="20" id="KW-1185">Reference proteome</keyword>
<evidence type="ECO:0000313" key="20">
    <source>
        <dbReference type="Proteomes" id="UP000294555"/>
    </source>
</evidence>
<keyword evidence="6 14" id="KW-0812">Transmembrane</keyword>
<dbReference type="GO" id="GO:0015344">
    <property type="term" value="F:siderophore uptake transmembrane transporter activity"/>
    <property type="evidence" value="ECO:0007669"/>
    <property type="project" value="TreeGrafter"/>
</dbReference>
<evidence type="ECO:0000256" key="12">
    <source>
        <dbReference type="ARBA" id="ARBA00023170"/>
    </source>
</evidence>
<evidence type="ECO:0000256" key="4">
    <source>
        <dbReference type="ARBA" id="ARBA00022452"/>
    </source>
</evidence>
<dbReference type="FunFam" id="2.170.130.10:FF:000001">
    <property type="entry name" value="Catecholate siderophore TonB-dependent receptor"/>
    <property type="match status" value="1"/>
</dbReference>
<keyword evidence="12 19" id="KW-0675">Receptor</keyword>
<evidence type="ECO:0000256" key="1">
    <source>
        <dbReference type="ARBA" id="ARBA00004571"/>
    </source>
</evidence>
<dbReference type="InterPro" id="IPR000531">
    <property type="entry name" value="Beta-barrel_TonB"/>
</dbReference>
<evidence type="ECO:0000256" key="3">
    <source>
        <dbReference type="ARBA" id="ARBA00022448"/>
    </source>
</evidence>
<evidence type="ECO:0000256" key="5">
    <source>
        <dbReference type="ARBA" id="ARBA00022496"/>
    </source>
</evidence>
<evidence type="ECO:0000256" key="16">
    <source>
        <dbReference type="SAM" id="SignalP"/>
    </source>
</evidence>
<feature type="chain" id="PRO_5020450896" evidence="16">
    <location>
        <begin position="39"/>
        <end position="729"/>
    </location>
</feature>
<dbReference type="InterPro" id="IPR012910">
    <property type="entry name" value="Plug_dom"/>
</dbReference>
<dbReference type="OrthoDB" id="9760620at2"/>
<dbReference type="NCBIfam" id="TIGR01783">
    <property type="entry name" value="TonB-siderophor"/>
    <property type="match status" value="1"/>
</dbReference>
<feature type="signal peptide" evidence="16">
    <location>
        <begin position="1"/>
        <end position="38"/>
    </location>
</feature>
<evidence type="ECO:0000256" key="6">
    <source>
        <dbReference type="ARBA" id="ARBA00022692"/>
    </source>
</evidence>
<dbReference type="GO" id="GO:0038023">
    <property type="term" value="F:signaling receptor activity"/>
    <property type="evidence" value="ECO:0007669"/>
    <property type="project" value="InterPro"/>
</dbReference>
<keyword evidence="13 14" id="KW-0998">Cell outer membrane</keyword>
<comment type="similarity">
    <text evidence="2 14 15">Belongs to the TonB-dependent receptor family.</text>
</comment>
<comment type="caution">
    <text evidence="19">The sequence shown here is derived from an EMBL/GenBank/DDBJ whole genome shotgun (WGS) entry which is preliminary data.</text>
</comment>
<keyword evidence="7 16" id="KW-0732">Signal</keyword>
<gene>
    <name evidence="19" type="ORF">EZJ58_0967</name>
</gene>
<dbReference type="AlphaFoldDB" id="A0A4V2Q2H7"/>
<evidence type="ECO:0000259" key="18">
    <source>
        <dbReference type="Pfam" id="PF07715"/>
    </source>
</evidence>
<evidence type="ECO:0000256" key="14">
    <source>
        <dbReference type="PROSITE-ProRule" id="PRU01360"/>
    </source>
</evidence>